<protein>
    <submittedName>
        <fullName evidence="1">Uncharacterized protein</fullName>
    </submittedName>
</protein>
<proteinExistence type="predicted"/>
<evidence type="ECO:0000313" key="1">
    <source>
        <dbReference type="EMBL" id="EME76531.1"/>
    </source>
</evidence>
<reference evidence="1 2" key="1">
    <citation type="journal article" date="2013" name="Genome Announc.">
        <title>Draft Whole-Genome Sequence of Bacillus sonorensis Strain L12, a Source of Nonribosomal Lipopeptides.</title>
        <authorList>
            <person name="Adimpong D.B."/>
            <person name="Sorensen K.I."/>
            <person name="Nielsen D.S."/>
            <person name="Thorsen L."/>
            <person name="Rasmussen T.B."/>
            <person name="Derkx P.M."/>
            <person name="Jespersen L."/>
        </authorList>
    </citation>
    <scope>NUCLEOTIDE SEQUENCE [LARGE SCALE GENOMIC DNA]</scope>
    <source>
        <strain evidence="1 2">L12</strain>
    </source>
</reference>
<dbReference type="AlphaFoldDB" id="M5P963"/>
<comment type="caution">
    <text evidence="1">The sequence shown here is derived from an EMBL/GenBank/DDBJ whole genome shotgun (WGS) entry which is preliminary data.</text>
</comment>
<sequence>MLAKFDEEYCSIRNREHLFISNRCSVIRTAKASQFDRNSLLNVLLAGTFKPELLIKMETGVNHPANKGFCGRTERIRTSKNFSGAKNLNHLICQWQIIIAKAPQFPENYMRKLSFHYRKLIESTGIFLNLNVPLRF</sequence>
<gene>
    <name evidence="1" type="ORF">BSONL12_02082</name>
</gene>
<organism evidence="1 2">
    <name type="scientific">Bacillus sonorensis L12</name>
    <dbReference type="NCBI Taxonomy" id="1274524"/>
    <lineage>
        <taxon>Bacteria</taxon>
        <taxon>Bacillati</taxon>
        <taxon>Bacillota</taxon>
        <taxon>Bacilli</taxon>
        <taxon>Bacillales</taxon>
        <taxon>Bacillaceae</taxon>
        <taxon>Bacillus</taxon>
    </lineage>
</organism>
<dbReference type="EMBL" id="AOFM01000002">
    <property type="protein sequence ID" value="EME76531.1"/>
    <property type="molecule type" value="Genomic_DNA"/>
</dbReference>
<accession>M5P963</accession>
<name>M5P963_9BACI</name>
<dbReference type="STRING" id="1274524.BSONL12_02082"/>
<dbReference type="Proteomes" id="UP000011907">
    <property type="component" value="Unassembled WGS sequence"/>
</dbReference>
<evidence type="ECO:0000313" key="2">
    <source>
        <dbReference type="Proteomes" id="UP000011907"/>
    </source>
</evidence>